<dbReference type="EMBL" id="BMAW01049666">
    <property type="protein sequence ID" value="GFS71729.1"/>
    <property type="molecule type" value="Genomic_DNA"/>
</dbReference>
<organism evidence="1 2">
    <name type="scientific">Nephila pilipes</name>
    <name type="common">Giant wood spider</name>
    <name type="synonym">Nephila maculata</name>
    <dbReference type="NCBI Taxonomy" id="299642"/>
    <lineage>
        <taxon>Eukaryota</taxon>
        <taxon>Metazoa</taxon>
        <taxon>Ecdysozoa</taxon>
        <taxon>Arthropoda</taxon>
        <taxon>Chelicerata</taxon>
        <taxon>Arachnida</taxon>
        <taxon>Araneae</taxon>
        <taxon>Araneomorphae</taxon>
        <taxon>Entelegynae</taxon>
        <taxon>Araneoidea</taxon>
        <taxon>Nephilidae</taxon>
        <taxon>Nephila</taxon>
    </lineage>
</organism>
<dbReference type="AlphaFoldDB" id="A0A8X6MPY4"/>
<name>A0A8X6MPY4_NEPPI</name>
<sequence>MSIKGNVRTGRARGCGSTGMVMKISGGDRLFSVDNLSVFKSETLSLVGKASILGRIKTSFRFWAECREVGSAAAVSGLPRIRVSEKSGSRYAYCSRFSWDDGFLELVTADHRLGRSKMMLDVS</sequence>
<dbReference type="Proteomes" id="UP000887013">
    <property type="component" value="Unassembled WGS sequence"/>
</dbReference>
<protein>
    <submittedName>
        <fullName evidence="1">Uncharacterized protein</fullName>
    </submittedName>
</protein>
<keyword evidence="2" id="KW-1185">Reference proteome</keyword>
<evidence type="ECO:0000313" key="1">
    <source>
        <dbReference type="EMBL" id="GFS71729.1"/>
    </source>
</evidence>
<comment type="caution">
    <text evidence="1">The sequence shown here is derived from an EMBL/GenBank/DDBJ whole genome shotgun (WGS) entry which is preliminary data.</text>
</comment>
<proteinExistence type="predicted"/>
<accession>A0A8X6MPY4</accession>
<gene>
    <name evidence="1" type="ORF">NPIL_267431</name>
</gene>
<dbReference type="OrthoDB" id="6409709at2759"/>
<evidence type="ECO:0000313" key="2">
    <source>
        <dbReference type="Proteomes" id="UP000887013"/>
    </source>
</evidence>
<reference evidence="1" key="1">
    <citation type="submission" date="2020-08" db="EMBL/GenBank/DDBJ databases">
        <title>Multicomponent nature underlies the extraordinary mechanical properties of spider dragline silk.</title>
        <authorList>
            <person name="Kono N."/>
            <person name="Nakamura H."/>
            <person name="Mori M."/>
            <person name="Yoshida Y."/>
            <person name="Ohtoshi R."/>
            <person name="Malay A.D."/>
            <person name="Moran D.A.P."/>
            <person name="Tomita M."/>
            <person name="Numata K."/>
            <person name="Arakawa K."/>
        </authorList>
    </citation>
    <scope>NUCLEOTIDE SEQUENCE</scope>
</reference>